<keyword evidence="4" id="KW-0560">Oxidoreductase</keyword>
<evidence type="ECO:0000256" key="2">
    <source>
        <dbReference type="ARBA" id="ARBA00010617"/>
    </source>
</evidence>
<keyword evidence="7" id="KW-1185">Reference proteome</keyword>
<dbReference type="PANTHER" id="PTHR24296">
    <property type="entry name" value="CYTOCHROME P450"/>
    <property type="match status" value="1"/>
</dbReference>
<keyword evidence="3" id="KW-0479">Metal-binding</keyword>
<dbReference type="Proteomes" id="UP001177003">
    <property type="component" value="Chromosome 0"/>
</dbReference>
<gene>
    <name evidence="6" type="ORF">LSALG_LOCUS5335</name>
</gene>
<accession>A0AA35VEJ3</accession>
<protein>
    <submittedName>
        <fullName evidence="6">Uncharacterized protein</fullName>
    </submittedName>
</protein>
<evidence type="ECO:0000256" key="1">
    <source>
        <dbReference type="ARBA" id="ARBA00001971"/>
    </source>
</evidence>
<name>A0AA35VEJ3_LACSI</name>
<reference evidence="6" key="1">
    <citation type="submission" date="2023-04" db="EMBL/GenBank/DDBJ databases">
        <authorList>
            <person name="Vijverberg K."/>
            <person name="Xiong W."/>
            <person name="Schranz E."/>
        </authorList>
    </citation>
    <scope>NUCLEOTIDE SEQUENCE</scope>
</reference>
<dbReference type="AlphaFoldDB" id="A0AA35VEJ3"/>
<dbReference type="InterPro" id="IPR036396">
    <property type="entry name" value="Cyt_P450_sf"/>
</dbReference>
<comment type="cofactor">
    <cofactor evidence="1">
        <name>heme</name>
        <dbReference type="ChEBI" id="CHEBI:30413"/>
    </cofactor>
</comment>
<dbReference type="GO" id="GO:0004497">
    <property type="term" value="F:monooxygenase activity"/>
    <property type="evidence" value="ECO:0007669"/>
    <property type="project" value="InterPro"/>
</dbReference>
<evidence type="ECO:0000256" key="3">
    <source>
        <dbReference type="ARBA" id="ARBA00022723"/>
    </source>
</evidence>
<comment type="similarity">
    <text evidence="2">Belongs to the cytochrome P450 family.</text>
</comment>
<dbReference type="Gene3D" id="1.10.630.10">
    <property type="entry name" value="Cytochrome P450"/>
    <property type="match status" value="1"/>
</dbReference>
<evidence type="ECO:0000313" key="6">
    <source>
        <dbReference type="EMBL" id="CAI9264700.1"/>
    </source>
</evidence>
<evidence type="ECO:0000256" key="5">
    <source>
        <dbReference type="ARBA" id="ARBA00023004"/>
    </source>
</evidence>
<dbReference type="GO" id="GO:0016705">
    <property type="term" value="F:oxidoreductase activity, acting on paired donors, with incorporation or reduction of molecular oxygen"/>
    <property type="evidence" value="ECO:0007669"/>
    <property type="project" value="InterPro"/>
</dbReference>
<dbReference type="GO" id="GO:0020037">
    <property type="term" value="F:heme binding"/>
    <property type="evidence" value="ECO:0007669"/>
    <property type="project" value="InterPro"/>
</dbReference>
<proteinExistence type="inferred from homology"/>
<keyword evidence="5" id="KW-0408">Iron</keyword>
<dbReference type="GO" id="GO:0005506">
    <property type="term" value="F:iron ion binding"/>
    <property type="evidence" value="ECO:0007669"/>
    <property type="project" value="InterPro"/>
</dbReference>
<dbReference type="EMBL" id="OX465086">
    <property type="protein sequence ID" value="CAI9264700.1"/>
    <property type="molecule type" value="Genomic_DNA"/>
</dbReference>
<dbReference type="SUPFAM" id="SSF48264">
    <property type="entry name" value="Cytochrome P450"/>
    <property type="match status" value="1"/>
</dbReference>
<organism evidence="6 7">
    <name type="scientific">Lactuca saligna</name>
    <name type="common">Willowleaf lettuce</name>
    <dbReference type="NCBI Taxonomy" id="75948"/>
    <lineage>
        <taxon>Eukaryota</taxon>
        <taxon>Viridiplantae</taxon>
        <taxon>Streptophyta</taxon>
        <taxon>Embryophyta</taxon>
        <taxon>Tracheophyta</taxon>
        <taxon>Spermatophyta</taxon>
        <taxon>Magnoliopsida</taxon>
        <taxon>eudicotyledons</taxon>
        <taxon>Gunneridae</taxon>
        <taxon>Pentapetalae</taxon>
        <taxon>asterids</taxon>
        <taxon>campanulids</taxon>
        <taxon>Asterales</taxon>
        <taxon>Asteraceae</taxon>
        <taxon>Cichorioideae</taxon>
        <taxon>Cichorieae</taxon>
        <taxon>Lactucinae</taxon>
        <taxon>Lactuca</taxon>
    </lineage>
</organism>
<evidence type="ECO:0000256" key="4">
    <source>
        <dbReference type="ARBA" id="ARBA00023002"/>
    </source>
</evidence>
<evidence type="ECO:0000313" key="7">
    <source>
        <dbReference type="Proteomes" id="UP001177003"/>
    </source>
</evidence>
<sequence>MSDAAQYSLQSSLRRPRTRWKIPSLQPLERLQEPCKLFDNGVKWCHQRKLASFQFSTKVLQEFSTVSFKSNGAKLAKKISLLAAAEETMDLQDLLMRSTLDLMFKVGFGFDLDTLSGSIEASNQFMEVFDESNGLLYCRFVDLLWKVKRWAGRMIQAESEETERDVYLQRLMDLPNQYLVVLPNLQLDKTQRDKNRECLMIFLGCFDVCEDDVAVSPTGQDENLLSLLMALFHSSQLSAGGGSEVSDDATSWEIIEGEDNEMENIQKALENGPEMSVDTDKQTTKSIQTNGALSIPLASLGFMTRRLALDLKLVANIGTVGAPNAGKRIFLCVISADM</sequence>